<organism evidence="3 4">
    <name type="scientific">Clostridium aestuarii</name>
    <dbReference type="NCBI Taxonomy" id="338193"/>
    <lineage>
        <taxon>Bacteria</taxon>
        <taxon>Bacillati</taxon>
        <taxon>Bacillota</taxon>
        <taxon>Clostridia</taxon>
        <taxon>Eubacteriales</taxon>
        <taxon>Clostridiaceae</taxon>
        <taxon>Clostridium</taxon>
    </lineage>
</organism>
<dbReference type="SMART" id="SM00460">
    <property type="entry name" value="TGc"/>
    <property type="match status" value="1"/>
</dbReference>
<dbReference type="Pfam" id="PF13205">
    <property type="entry name" value="Big_5"/>
    <property type="match status" value="1"/>
</dbReference>
<evidence type="ECO:0000313" key="3">
    <source>
        <dbReference type="EMBL" id="MCY6485183.1"/>
    </source>
</evidence>
<dbReference type="RefSeq" id="WP_268041498.1">
    <property type="nucleotide sequence ID" value="NZ_JAPQER010000005.1"/>
</dbReference>
<dbReference type="InterPro" id="IPR032812">
    <property type="entry name" value="SbsA_Ig"/>
</dbReference>
<dbReference type="Gene3D" id="3.10.620.30">
    <property type="match status" value="1"/>
</dbReference>
<dbReference type="InterPro" id="IPR038765">
    <property type="entry name" value="Papain-like_cys_pep_sf"/>
</dbReference>
<accession>A0ABT4D570</accession>
<dbReference type="InterPro" id="IPR052557">
    <property type="entry name" value="CAP/Cytokinesis_protein"/>
</dbReference>
<evidence type="ECO:0000259" key="2">
    <source>
        <dbReference type="SMART" id="SM00460"/>
    </source>
</evidence>
<dbReference type="InterPro" id="IPR014755">
    <property type="entry name" value="Cu-Rt/internalin_Ig-like"/>
</dbReference>
<gene>
    <name evidence="3" type="ORF">OW763_12625</name>
</gene>
<evidence type="ECO:0000313" key="4">
    <source>
        <dbReference type="Proteomes" id="UP001078443"/>
    </source>
</evidence>
<dbReference type="Gene3D" id="2.60.40.1220">
    <property type="match status" value="1"/>
</dbReference>
<proteinExistence type="predicted"/>
<dbReference type="PANTHER" id="PTHR46333:SF2">
    <property type="entry name" value="CYTOKINESIS PROTEIN 3"/>
    <property type="match status" value="1"/>
</dbReference>
<dbReference type="InterPro" id="IPR002931">
    <property type="entry name" value="Transglutaminase-like"/>
</dbReference>
<protein>
    <submittedName>
        <fullName evidence="3">Ig-like domain-containing protein</fullName>
    </submittedName>
</protein>
<name>A0ABT4D570_9CLOT</name>
<comment type="caution">
    <text evidence="3">The sequence shown here is derived from an EMBL/GenBank/DDBJ whole genome shotgun (WGS) entry which is preliminary data.</text>
</comment>
<keyword evidence="4" id="KW-1185">Reference proteome</keyword>
<dbReference type="Proteomes" id="UP001078443">
    <property type="component" value="Unassembled WGS sequence"/>
</dbReference>
<reference evidence="3" key="1">
    <citation type="submission" date="2022-12" db="EMBL/GenBank/DDBJ databases">
        <authorList>
            <person name="Wang J."/>
        </authorList>
    </citation>
    <scope>NUCLEOTIDE SEQUENCE</scope>
    <source>
        <strain evidence="3">HY-45-18</strain>
    </source>
</reference>
<dbReference type="EMBL" id="JAPQER010000005">
    <property type="protein sequence ID" value="MCY6485183.1"/>
    <property type="molecule type" value="Genomic_DNA"/>
</dbReference>
<feature type="domain" description="Transglutaminase-like" evidence="2">
    <location>
        <begin position="287"/>
        <end position="347"/>
    </location>
</feature>
<sequence length="395" mass="46265">MKKINRDLKVFFAVVLAALFFMNIKVFAEETNYKIWETKNNIESNKVWTIKFNYPIDIHTIESNVKVVEKETKKSKDIKVSCNENGKSLKVVPLKKYENMETYTLLIEKGLKTKEGKKIDKPIKFDFTIKNENEIEKVWTEKDINSYDEFYKAIKETLENFETKVIINIKNYDSDKYKIDILNNIIETYPEMDYGYNGANANIVLDSNGNAKMTMNIEYQFSRDYMKKMKADSEEKVKEIINKIIKPDMTEYEKELVLHDYIVNNSKYDKRLFTNNMPNESYTDYGILVNGVGVCSGYAKAIYRLMKGAGIECIYVTGEADDGTGRIPHAWNIVKIEGEYYHLDITFDDPITYNGKNILTYNYFNLTDGKISQDHIWNTNIYPKCTSTRYSYYKK</sequence>
<dbReference type="Pfam" id="PF01841">
    <property type="entry name" value="Transglut_core"/>
    <property type="match status" value="1"/>
</dbReference>
<dbReference type="SUPFAM" id="SSF54001">
    <property type="entry name" value="Cysteine proteinases"/>
    <property type="match status" value="1"/>
</dbReference>
<evidence type="ECO:0000256" key="1">
    <source>
        <dbReference type="ARBA" id="ARBA00022729"/>
    </source>
</evidence>
<keyword evidence="1" id="KW-0732">Signal</keyword>
<dbReference type="PANTHER" id="PTHR46333">
    <property type="entry name" value="CYTOKINESIS PROTEIN 3"/>
    <property type="match status" value="1"/>
</dbReference>